<dbReference type="InterPro" id="IPR011712">
    <property type="entry name" value="Sig_transdc_His_kin_sub3_dim/P"/>
</dbReference>
<dbReference type="Proteomes" id="UP000176101">
    <property type="component" value="Unassembled WGS sequence"/>
</dbReference>
<evidence type="ECO:0000259" key="11">
    <source>
        <dbReference type="Pfam" id="PF07730"/>
    </source>
</evidence>
<evidence type="ECO:0000256" key="9">
    <source>
        <dbReference type="SAM" id="Phobius"/>
    </source>
</evidence>
<dbReference type="CDD" id="cd16917">
    <property type="entry name" value="HATPase_UhpB-NarQ-NarX-like"/>
    <property type="match status" value="1"/>
</dbReference>
<dbReference type="SUPFAM" id="SSF55874">
    <property type="entry name" value="ATPase domain of HSP90 chaperone/DNA topoisomerase II/histidine kinase"/>
    <property type="match status" value="1"/>
</dbReference>
<keyword evidence="14" id="KW-1185">Reference proteome</keyword>
<dbReference type="Pfam" id="PF02518">
    <property type="entry name" value="HATPase_c"/>
    <property type="match status" value="1"/>
</dbReference>
<dbReference type="PATRIC" id="fig|1075402.3.peg.1020"/>
<dbReference type="EC" id="2.7.13.3" evidence="2"/>
<sequence length="411" mass="43629">MGRTLALLALAPVEVLLFGLLVTAISLLSIGLGVFLVPAVVIAVRGLLNIQRRCARNWSGVEIGDPYLPARETDTGGKGWLQRTMGLLSDPATWRDLLWMLVNPVVGVVLLVLPLSVFAYGLFGVSMPFLWEPIVDAGGNDWYVLVHVTNSGTALTAAVLGAPFMLLGYLMGPALLRVHARFAHGLLGPTEMARKVHHLTATRSDAVNTSAAELRRIERDLHDGAQARLVAMGMNLGVAERLLSKDPEAARTILADTRTASAKALNELRDLVRGIHPPVLADRGLADAVRALGMDSPLQVEVNAELPGRPEAPVESAMYFAVSESLTNAAKHGSARSVTVDLWYAEGMLRAQVMDDGAGGANPANGTGLRGMERRLATFDGVLALTSPVGGPTTLTMELPCALSSPKTSFS</sequence>
<feature type="domain" description="Putative sensor" evidence="12">
    <location>
        <begin position="13"/>
        <end position="187"/>
    </location>
</feature>
<evidence type="ECO:0000256" key="1">
    <source>
        <dbReference type="ARBA" id="ARBA00000085"/>
    </source>
</evidence>
<keyword evidence="6 13" id="KW-0418">Kinase</keyword>
<evidence type="ECO:0000313" key="13">
    <source>
        <dbReference type="EMBL" id="OEU94849.1"/>
    </source>
</evidence>
<feature type="transmembrane region" description="Helical" evidence="9">
    <location>
        <begin position="97"/>
        <end position="122"/>
    </location>
</feature>
<dbReference type="PANTHER" id="PTHR24421">
    <property type="entry name" value="NITRATE/NITRITE SENSOR PROTEIN NARX-RELATED"/>
    <property type="match status" value="1"/>
</dbReference>
<dbReference type="InterPro" id="IPR036890">
    <property type="entry name" value="HATPase_C_sf"/>
</dbReference>
<evidence type="ECO:0000256" key="5">
    <source>
        <dbReference type="ARBA" id="ARBA00022741"/>
    </source>
</evidence>
<keyword evidence="7" id="KW-0067">ATP-binding</keyword>
<keyword evidence="8" id="KW-0902">Two-component regulatory system</keyword>
<comment type="catalytic activity">
    <reaction evidence="1">
        <text>ATP + protein L-histidine = ADP + protein N-phospho-L-histidine.</text>
        <dbReference type="EC" id="2.7.13.3"/>
    </reaction>
</comment>
<keyword evidence="3" id="KW-0597">Phosphoprotein</keyword>
<evidence type="ECO:0000256" key="2">
    <source>
        <dbReference type="ARBA" id="ARBA00012438"/>
    </source>
</evidence>
<dbReference type="Gene3D" id="3.30.565.10">
    <property type="entry name" value="Histidine kinase-like ATPase, C-terminal domain"/>
    <property type="match status" value="1"/>
</dbReference>
<dbReference type="GO" id="GO:0046983">
    <property type="term" value="F:protein dimerization activity"/>
    <property type="evidence" value="ECO:0007669"/>
    <property type="project" value="InterPro"/>
</dbReference>
<evidence type="ECO:0000256" key="4">
    <source>
        <dbReference type="ARBA" id="ARBA00022679"/>
    </source>
</evidence>
<evidence type="ECO:0000256" key="3">
    <source>
        <dbReference type="ARBA" id="ARBA00022553"/>
    </source>
</evidence>
<dbReference type="Pfam" id="PF13796">
    <property type="entry name" value="Sensor"/>
    <property type="match status" value="1"/>
</dbReference>
<dbReference type="AlphaFoldDB" id="A0A1E7JVW5"/>
<keyword evidence="9" id="KW-1133">Transmembrane helix</keyword>
<protein>
    <recommendedName>
        <fullName evidence="2">histidine kinase</fullName>
        <ecNumber evidence="2">2.7.13.3</ecNumber>
    </recommendedName>
</protein>
<keyword evidence="9" id="KW-0472">Membrane</keyword>
<keyword evidence="9" id="KW-0812">Transmembrane</keyword>
<dbReference type="InterPro" id="IPR003594">
    <property type="entry name" value="HATPase_dom"/>
</dbReference>
<dbReference type="PANTHER" id="PTHR24421:SF10">
    <property type="entry name" value="NITRATE_NITRITE SENSOR PROTEIN NARQ"/>
    <property type="match status" value="1"/>
</dbReference>
<reference evidence="13 14" key="1">
    <citation type="journal article" date="2016" name="Front. Microbiol.">
        <title>Comparative Genomics Analysis of Streptomyces Species Reveals Their Adaptation to the Marine Environment and Their Diversity at the Genomic Level.</title>
        <authorList>
            <person name="Tian X."/>
            <person name="Zhang Z."/>
            <person name="Yang T."/>
            <person name="Chen M."/>
            <person name="Li J."/>
            <person name="Chen F."/>
            <person name="Yang J."/>
            <person name="Li W."/>
            <person name="Zhang B."/>
            <person name="Zhang Z."/>
            <person name="Wu J."/>
            <person name="Zhang C."/>
            <person name="Long L."/>
            <person name="Xiao J."/>
        </authorList>
    </citation>
    <scope>NUCLEOTIDE SEQUENCE [LARGE SCALE GENOMIC DNA]</scope>
    <source>
        <strain evidence="13 14">SCSIO 02100</strain>
    </source>
</reference>
<keyword evidence="4" id="KW-0808">Transferase</keyword>
<dbReference type="STRING" id="1075402.AN216_23895"/>
<feature type="domain" description="Histidine kinase/HSP90-like ATPase" evidence="10">
    <location>
        <begin position="316"/>
        <end position="401"/>
    </location>
</feature>
<dbReference type="GO" id="GO:0016020">
    <property type="term" value="C:membrane"/>
    <property type="evidence" value="ECO:0007669"/>
    <property type="project" value="InterPro"/>
</dbReference>
<feature type="domain" description="Signal transduction histidine kinase subgroup 3 dimerisation and phosphoacceptor" evidence="11">
    <location>
        <begin position="213"/>
        <end position="280"/>
    </location>
</feature>
<feature type="transmembrane region" description="Helical" evidence="9">
    <location>
        <begin position="142"/>
        <end position="171"/>
    </location>
</feature>
<accession>A0A1E7JVW5</accession>
<dbReference type="GO" id="GO:0005524">
    <property type="term" value="F:ATP binding"/>
    <property type="evidence" value="ECO:0007669"/>
    <property type="project" value="UniProtKB-KW"/>
</dbReference>
<evidence type="ECO:0000256" key="7">
    <source>
        <dbReference type="ARBA" id="ARBA00022840"/>
    </source>
</evidence>
<name>A0A1E7JVW5_9ACTN</name>
<feature type="transmembrane region" description="Helical" evidence="9">
    <location>
        <begin position="25"/>
        <end position="48"/>
    </location>
</feature>
<dbReference type="GO" id="GO:0000155">
    <property type="term" value="F:phosphorelay sensor kinase activity"/>
    <property type="evidence" value="ECO:0007669"/>
    <property type="project" value="InterPro"/>
</dbReference>
<dbReference type="Gene3D" id="1.20.5.1930">
    <property type="match status" value="1"/>
</dbReference>
<evidence type="ECO:0000259" key="12">
    <source>
        <dbReference type="Pfam" id="PF13796"/>
    </source>
</evidence>
<organism evidence="13 14">
    <name type="scientific">Streptomyces oceani</name>
    <dbReference type="NCBI Taxonomy" id="1075402"/>
    <lineage>
        <taxon>Bacteria</taxon>
        <taxon>Bacillati</taxon>
        <taxon>Actinomycetota</taxon>
        <taxon>Actinomycetes</taxon>
        <taxon>Kitasatosporales</taxon>
        <taxon>Streptomycetaceae</taxon>
        <taxon>Streptomyces</taxon>
    </lineage>
</organism>
<dbReference type="InterPro" id="IPR025828">
    <property type="entry name" value="Put_sensor_dom"/>
</dbReference>
<comment type="caution">
    <text evidence="13">The sequence shown here is derived from an EMBL/GenBank/DDBJ whole genome shotgun (WGS) entry which is preliminary data.</text>
</comment>
<dbReference type="Pfam" id="PF07730">
    <property type="entry name" value="HisKA_3"/>
    <property type="match status" value="1"/>
</dbReference>
<evidence type="ECO:0000259" key="10">
    <source>
        <dbReference type="Pfam" id="PF02518"/>
    </source>
</evidence>
<evidence type="ECO:0000313" key="14">
    <source>
        <dbReference type="Proteomes" id="UP000176101"/>
    </source>
</evidence>
<evidence type="ECO:0000256" key="8">
    <source>
        <dbReference type="ARBA" id="ARBA00023012"/>
    </source>
</evidence>
<proteinExistence type="predicted"/>
<evidence type="ECO:0000256" key="6">
    <source>
        <dbReference type="ARBA" id="ARBA00022777"/>
    </source>
</evidence>
<gene>
    <name evidence="13" type="ORF">AN216_23895</name>
</gene>
<keyword evidence="5" id="KW-0547">Nucleotide-binding</keyword>
<dbReference type="InterPro" id="IPR050482">
    <property type="entry name" value="Sensor_HK_TwoCompSys"/>
</dbReference>
<dbReference type="EMBL" id="LJGU01000152">
    <property type="protein sequence ID" value="OEU94849.1"/>
    <property type="molecule type" value="Genomic_DNA"/>
</dbReference>